<feature type="active site" evidence="9">
    <location>
        <position position="206"/>
    </location>
</feature>
<keyword evidence="13" id="KW-1185">Reference proteome</keyword>
<dbReference type="SUPFAM" id="SSF51735">
    <property type="entry name" value="NAD(P)-binding Rossmann-fold domains"/>
    <property type="match status" value="1"/>
</dbReference>
<dbReference type="STRING" id="1157962.A0A250X420"/>
<keyword evidence="4" id="KW-0346">Stress response</keyword>
<gene>
    <name evidence="12" type="ORF">CEUSTIGMA_g5085.t1</name>
</gene>
<accession>A0A250X420</accession>
<name>A0A250X420_9CHLO</name>
<evidence type="ECO:0000256" key="7">
    <source>
        <dbReference type="ARBA" id="ARBA00052769"/>
    </source>
</evidence>
<evidence type="ECO:0000313" key="13">
    <source>
        <dbReference type="Proteomes" id="UP000232323"/>
    </source>
</evidence>
<comment type="function">
    <text evidence="8">Catalyzes the NADPH-dependent reduction of glyoxylate to glycolate as well as succinic semialdehyde (SSA) to gamma-hydroxybutyrate in vitro. May function in redox homeostasis and play a role in oxidative stress tolerance by detoxifying glyoxylate and SSA generated in glycolate metabolism and GABA metabolism, respectively.</text>
</comment>
<dbReference type="Proteomes" id="UP000232323">
    <property type="component" value="Unassembled WGS sequence"/>
</dbReference>
<dbReference type="GO" id="GO:0030267">
    <property type="term" value="F:glyoxylate reductase (NADPH) activity"/>
    <property type="evidence" value="ECO:0007669"/>
    <property type="project" value="UniProtKB-EC"/>
</dbReference>
<feature type="domain" description="6-phosphogluconate dehydrogenase NADP-binding" evidence="10">
    <location>
        <begin position="39"/>
        <end position="197"/>
    </location>
</feature>
<comment type="similarity">
    <text evidence="1">Belongs to the HIBADH-related family. NP60 subfamily.</text>
</comment>
<dbReference type="InterPro" id="IPR006115">
    <property type="entry name" value="6PGDH_NADP-bd"/>
</dbReference>
<dbReference type="Pfam" id="PF03446">
    <property type="entry name" value="NAD_binding_2"/>
    <property type="match status" value="1"/>
</dbReference>
<dbReference type="AlphaFoldDB" id="A0A250X420"/>
<evidence type="ECO:0000256" key="8">
    <source>
        <dbReference type="ARBA" id="ARBA00056683"/>
    </source>
</evidence>
<evidence type="ECO:0000256" key="5">
    <source>
        <dbReference type="ARBA" id="ARBA00023027"/>
    </source>
</evidence>
<evidence type="ECO:0000313" key="12">
    <source>
        <dbReference type="EMBL" id="GAX77642.1"/>
    </source>
</evidence>
<dbReference type="InterPro" id="IPR051265">
    <property type="entry name" value="HIBADH-related_NP60_sf"/>
</dbReference>
<evidence type="ECO:0000259" key="10">
    <source>
        <dbReference type="Pfam" id="PF03446"/>
    </source>
</evidence>
<evidence type="ECO:0000259" key="11">
    <source>
        <dbReference type="Pfam" id="PF14833"/>
    </source>
</evidence>
<protein>
    <recommendedName>
        <fullName evidence="14">6-phosphogluconate dehydrogenase NADP-binding domain-containing protein</fullName>
    </recommendedName>
</protein>
<dbReference type="InterPro" id="IPR015815">
    <property type="entry name" value="HIBADH-related"/>
</dbReference>
<dbReference type="PIRSF" id="PIRSF000103">
    <property type="entry name" value="HIBADH"/>
    <property type="match status" value="1"/>
</dbReference>
<dbReference type="PANTHER" id="PTHR43580:SF2">
    <property type="entry name" value="CYTOKINE-LIKE NUCLEAR FACTOR N-PAC"/>
    <property type="match status" value="1"/>
</dbReference>
<dbReference type="SUPFAM" id="SSF48179">
    <property type="entry name" value="6-phosphogluconate dehydrogenase C-terminal domain-like"/>
    <property type="match status" value="1"/>
</dbReference>
<dbReference type="Gene3D" id="1.10.1040.10">
    <property type="entry name" value="N-(1-d-carboxylethyl)-l-norvaline Dehydrogenase, domain 2"/>
    <property type="match status" value="1"/>
</dbReference>
<evidence type="ECO:0008006" key="14">
    <source>
        <dbReference type="Google" id="ProtNLM"/>
    </source>
</evidence>
<comment type="catalytic activity">
    <reaction evidence="7">
        <text>glycolate + NADP(+) = glyoxylate + NADPH + H(+)</text>
        <dbReference type="Rhea" id="RHEA:10992"/>
        <dbReference type="ChEBI" id="CHEBI:15378"/>
        <dbReference type="ChEBI" id="CHEBI:29805"/>
        <dbReference type="ChEBI" id="CHEBI:36655"/>
        <dbReference type="ChEBI" id="CHEBI:57783"/>
        <dbReference type="ChEBI" id="CHEBI:58349"/>
        <dbReference type="EC" id="1.1.1.79"/>
    </reaction>
</comment>
<dbReference type="InterPro" id="IPR008927">
    <property type="entry name" value="6-PGluconate_DH-like_C_sf"/>
</dbReference>
<evidence type="ECO:0000256" key="4">
    <source>
        <dbReference type="ARBA" id="ARBA00023016"/>
    </source>
</evidence>
<dbReference type="InterPro" id="IPR013328">
    <property type="entry name" value="6PGD_dom2"/>
</dbReference>
<dbReference type="Pfam" id="PF14833">
    <property type="entry name" value="NAD_binding_11"/>
    <property type="match status" value="1"/>
</dbReference>
<evidence type="ECO:0000256" key="2">
    <source>
        <dbReference type="ARBA" id="ARBA00022857"/>
    </source>
</evidence>
<dbReference type="EMBL" id="BEGY01000026">
    <property type="protein sequence ID" value="GAX77642.1"/>
    <property type="molecule type" value="Genomic_DNA"/>
</dbReference>
<comment type="caution">
    <text evidence="12">The sequence shown here is derived from an EMBL/GenBank/DDBJ whole genome shotgun (WGS) entry which is preliminary data.</text>
</comment>
<keyword evidence="5" id="KW-0520">NAD</keyword>
<dbReference type="FunFam" id="1.10.1040.10:FF:000016">
    <property type="entry name" value="Glyoxylate/succinic semialdehyde reductase 2"/>
    <property type="match status" value="1"/>
</dbReference>
<keyword evidence="2" id="KW-0521">NADP</keyword>
<dbReference type="Gene3D" id="3.40.50.720">
    <property type="entry name" value="NAD(P)-binding Rossmann-like Domain"/>
    <property type="match status" value="1"/>
</dbReference>
<dbReference type="GO" id="GO:0050661">
    <property type="term" value="F:NADP binding"/>
    <property type="evidence" value="ECO:0007669"/>
    <property type="project" value="InterPro"/>
</dbReference>
<evidence type="ECO:0000256" key="3">
    <source>
        <dbReference type="ARBA" id="ARBA00023002"/>
    </source>
</evidence>
<feature type="domain" description="3-hydroxyisobutyrate dehydrogenase-like NAD-binding" evidence="11">
    <location>
        <begin position="200"/>
        <end position="318"/>
    </location>
</feature>
<dbReference type="InterPro" id="IPR036291">
    <property type="entry name" value="NAD(P)-bd_dom_sf"/>
</dbReference>
<evidence type="ECO:0000256" key="9">
    <source>
        <dbReference type="PIRSR" id="PIRSR000103-1"/>
    </source>
</evidence>
<dbReference type="PANTHER" id="PTHR43580">
    <property type="entry name" value="OXIDOREDUCTASE GLYR1-RELATED"/>
    <property type="match status" value="1"/>
</dbReference>
<evidence type="ECO:0000256" key="1">
    <source>
        <dbReference type="ARBA" id="ARBA00007598"/>
    </source>
</evidence>
<comment type="catalytic activity">
    <reaction evidence="6">
        <text>4-hydroxybutanoate + NADP(+) = succinate semialdehyde + NADPH + H(+)</text>
        <dbReference type="Rhea" id="RHEA:26381"/>
        <dbReference type="ChEBI" id="CHEBI:15378"/>
        <dbReference type="ChEBI" id="CHEBI:16724"/>
        <dbReference type="ChEBI" id="CHEBI:57706"/>
        <dbReference type="ChEBI" id="CHEBI:57783"/>
        <dbReference type="ChEBI" id="CHEBI:58349"/>
        <dbReference type="EC" id="1.1.1.n11"/>
    </reaction>
</comment>
<evidence type="ECO:0000256" key="6">
    <source>
        <dbReference type="ARBA" id="ARBA00052582"/>
    </source>
</evidence>
<proteinExistence type="inferred from homology"/>
<dbReference type="InterPro" id="IPR029154">
    <property type="entry name" value="HIBADH-like_NADP-bd"/>
</dbReference>
<sequence length="322" mass="33439">MMTQRTQTSSCTLRYKQRFVTSCRPLVTLSSAAPGKTTLGFVGMGILGVPMTLNLLKAGYEVVVYNRNIQKTDPVVAAGAQVATTPRECAQRAQYIFATLSDPQAAISVANGPDGIASGISAGKGYIDISTVDAETSNIIATAIKSTGASFLEAPVSGSKAPAEQGKLIFLTAGDEELFKAVEGPLDVMGKAKYYLGGVGSGANMKLVVNMLNGSMMAALAEAMALADKSGLSQADLLEVLSLGAMANPMFALKGPAVVERSYPPAFPLKHQQKDLRLALALGDSLGQPLPVAAAANEAYKMAKAKGQANSDMAAVYEATQH</sequence>
<reference evidence="12 13" key="1">
    <citation type="submission" date="2017-08" db="EMBL/GenBank/DDBJ databases">
        <title>Acidophilic green algal genome provides insights into adaptation to an acidic environment.</title>
        <authorList>
            <person name="Hirooka S."/>
            <person name="Hirose Y."/>
            <person name="Kanesaki Y."/>
            <person name="Higuchi S."/>
            <person name="Fujiwara T."/>
            <person name="Onuma R."/>
            <person name="Era A."/>
            <person name="Ohbayashi R."/>
            <person name="Uzuka A."/>
            <person name="Nozaki H."/>
            <person name="Yoshikawa H."/>
            <person name="Miyagishima S.Y."/>
        </authorList>
    </citation>
    <scope>NUCLEOTIDE SEQUENCE [LARGE SCALE GENOMIC DNA]</scope>
    <source>
        <strain evidence="12 13">NIES-2499</strain>
    </source>
</reference>
<dbReference type="OrthoDB" id="435038at2759"/>
<dbReference type="GO" id="GO:0051287">
    <property type="term" value="F:NAD binding"/>
    <property type="evidence" value="ECO:0007669"/>
    <property type="project" value="InterPro"/>
</dbReference>
<dbReference type="FunFam" id="3.40.50.720:FF:000058">
    <property type="entry name" value="Putative oxidoreductase GLYR1 homolog"/>
    <property type="match status" value="1"/>
</dbReference>
<dbReference type="GO" id="GO:0005737">
    <property type="term" value="C:cytoplasm"/>
    <property type="evidence" value="ECO:0007669"/>
    <property type="project" value="UniProtKB-ARBA"/>
</dbReference>
<keyword evidence="3" id="KW-0560">Oxidoreductase</keyword>
<organism evidence="12 13">
    <name type="scientific">Chlamydomonas eustigma</name>
    <dbReference type="NCBI Taxonomy" id="1157962"/>
    <lineage>
        <taxon>Eukaryota</taxon>
        <taxon>Viridiplantae</taxon>
        <taxon>Chlorophyta</taxon>
        <taxon>core chlorophytes</taxon>
        <taxon>Chlorophyceae</taxon>
        <taxon>CS clade</taxon>
        <taxon>Chlamydomonadales</taxon>
        <taxon>Chlamydomonadaceae</taxon>
        <taxon>Chlamydomonas</taxon>
    </lineage>
</organism>